<proteinExistence type="inferred from homology"/>
<keyword evidence="2 4" id="KW-0689">Ribosomal protein</keyword>
<dbReference type="OrthoDB" id="5571754at2759"/>
<sequence>MSETATIRTRKFLTNRLLARKQMIVDVLHPGRATVPKTEIREKLAKMYKTTPDVIFCFGFRTQFGGGKTTGFGLIYDSLENAKKFEPNYRLARQGLYEKKKGVSRKQRKERKNRQKKVRGTAKAKIGAGKKK</sequence>
<dbReference type="InterPro" id="IPR001976">
    <property type="entry name" value="Ribosomal_eS24"/>
</dbReference>
<organism evidence="7 8">
    <name type="scientific">Owenia fusiformis</name>
    <name type="common">Polychaete worm</name>
    <dbReference type="NCBI Taxonomy" id="6347"/>
    <lineage>
        <taxon>Eukaryota</taxon>
        <taxon>Metazoa</taxon>
        <taxon>Spiralia</taxon>
        <taxon>Lophotrochozoa</taxon>
        <taxon>Annelida</taxon>
        <taxon>Polychaeta</taxon>
        <taxon>Sedentaria</taxon>
        <taxon>Canalipalpata</taxon>
        <taxon>Sabellida</taxon>
        <taxon>Oweniida</taxon>
        <taxon>Oweniidae</taxon>
        <taxon>Owenia</taxon>
    </lineage>
</organism>
<feature type="region of interest" description="Disordered" evidence="6">
    <location>
        <begin position="96"/>
        <end position="132"/>
    </location>
</feature>
<protein>
    <recommendedName>
        <fullName evidence="5">40S ribosomal protein S24</fullName>
    </recommendedName>
</protein>
<evidence type="ECO:0000256" key="3">
    <source>
        <dbReference type="ARBA" id="ARBA00023274"/>
    </source>
</evidence>
<name>A0A8J1XYP9_OWEFU</name>
<evidence type="ECO:0000313" key="7">
    <source>
        <dbReference type="EMBL" id="CAH1794545.1"/>
    </source>
</evidence>
<gene>
    <name evidence="7" type="ORF">OFUS_LOCUS19221</name>
</gene>
<evidence type="ECO:0000256" key="6">
    <source>
        <dbReference type="SAM" id="MobiDB-lite"/>
    </source>
</evidence>
<dbReference type="GO" id="GO:0005840">
    <property type="term" value="C:ribosome"/>
    <property type="evidence" value="ECO:0007669"/>
    <property type="project" value="UniProtKB-KW"/>
</dbReference>
<accession>A0A8J1XYP9</accession>
<dbReference type="Pfam" id="PF01282">
    <property type="entry name" value="Ribosomal_S24e"/>
    <property type="match status" value="1"/>
</dbReference>
<dbReference type="PANTHER" id="PTHR10496">
    <property type="entry name" value="40S RIBOSOMAL PROTEIN S24"/>
    <property type="match status" value="1"/>
</dbReference>
<evidence type="ECO:0000313" key="8">
    <source>
        <dbReference type="Proteomes" id="UP000749559"/>
    </source>
</evidence>
<dbReference type="SUPFAM" id="SSF54189">
    <property type="entry name" value="Ribosomal proteins S24e, L23 and L15e"/>
    <property type="match status" value="1"/>
</dbReference>
<dbReference type="GO" id="GO:0003735">
    <property type="term" value="F:structural constituent of ribosome"/>
    <property type="evidence" value="ECO:0007669"/>
    <property type="project" value="InterPro"/>
</dbReference>
<dbReference type="Proteomes" id="UP000749559">
    <property type="component" value="Unassembled WGS sequence"/>
</dbReference>
<comment type="caution">
    <text evidence="7">The sequence shown here is derived from an EMBL/GenBank/DDBJ whole genome shotgun (WGS) entry which is preliminary data.</text>
</comment>
<evidence type="ECO:0000256" key="4">
    <source>
        <dbReference type="RuleBase" id="RU004381"/>
    </source>
</evidence>
<dbReference type="HAMAP" id="MF_00545">
    <property type="entry name" value="Ribosomal_eS24"/>
    <property type="match status" value="1"/>
</dbReference>
<dbReference type="FunFam" id="3.30.70.3370:FF:000001">
    <property type="entry name" value="40S ribosomal protein S24"/>
    <property type="match status" value="1"/>
</dbReference>
<dbReference type="GO" id="GO:1990904">
    <property type="term" value="C:ribonucleoprotein complex"/>
    <property type="evidence" value="ECO:0007669"/>
    <property type="project" value="UniProtKB-KW"/>
</dbReference>
<dbReference type="InterPro" id="IPR053709">
    <property type="entry name" value="eRP_eS24_sf"/>
</dbReference>
<feature type="compositionally biased region" description="Basic residues" evidence="6">
    <location>
        <begin position="102"/>
        <end position="132"/>
    </location>
</feature>
<evidence type="ECO:0000256" key="1">
    <source>
        <dbReference type="ARBA" id="ARBA00009680"/>
    </source>
</evidence>
<dbReference type="EMBL" id="CAIIXF020000009">
    <property type="protein sequence ID" value="CAH1794545.1"/>
    <property type="molecule type" value="Genomic_DNA"/>
</dbReference>
<dbReference type="InterPro" id="IPR018098">
    <property type="entry name" value="Ribosomal_eS24_CS"/>
</dbReference>
<evidence type="ECO:0000256" key="2">
    <source>
        <dbReference type="ARBA" id="ARBA00022980"/>
    </source>
</evidence>
<keyword evidence="8" id="KW-1185">Reference proteome</keyword>
<dbReference type="AlphaFoldDB" id="A0A8J1XYP9"/>
<comment type="similarity">
    <text evidence="1 4">Belongs to the eukaryotic ribosomal protein eS24 family.</text>
</comment>
<evidence type="ECO:0000256" key="5">
    <source>
        <dbReference type="RuleBase" id="RU004383"/>
    </source>
</evidence>
<dbReference type="InterPro" id="IPR012678">
    <property type="entry name" value="Ribosomal_uL23/eL15/eS24_sf"/>
</dbReference>
<keyword evidence="3 4" id="KW-0687">Ribonucleoprotein</keyword>
<dbReference type="Gene3D" id="3.30.70.3370">
    <property type="match status" value="1"/>
</dbReference>
<dbReference type="PROSITE" id="PS00529">
    <property type="entry name" value="RIBOSOMAL_S24E"/>
    <property type="match status" value="1"/>
</dbReference>
<dbReference type="GO" id="GO:0006412">
    <property type="term" value="P:translation"/>
    <property type="evidence" value="ECO:0007669"/>
    <property type="project" value="InterPro"/>
</dbReference>
<reference evidence="7" key="1">
    <citation type="submission" date="2022-03" db="EMBL/GenBank/DDBJ databases">
        <authorList>
            <person name="Martin C."/>
        </authorList>
    </citation>
    <scope>NUCLEOTIDE SEQUENCE</scope>
</reference>